<protein>
    <submittedName>
        <fullName evidence="1">Uncharacterized protein</fullName>
    </submittedName>
</protein>
<organism evidence="1 2">
    <name type="scientific">Oceanobacillus indicireducens</name>
    <dbReference type="NCBI Taxonomy" id="1004261"/>
    <lineage>
        <taxon>Bacteria</taxon>
        <taxon>Bacillati</taxon>
        <taxon>Bacillota</taxon>
        <taxon>Bacilli</taxon>
        <taxon>Bacillales</taxon>
        <taxon>Bacillaceae</taxon>
        <taxon>Oceanobacillus</taxon>
    </lineage>
</organism>
<accession>A0A917XXH4</accession>
<keyword evidence="2" id="KW-1185">Reference proteome</keyword>
<dbReference type="RefSeq" id="WP_188857062.1">
    <property type="nucleotide sequence ID" value="NZ_BMOS01000012.1"/>
</dbReference>
<comment type="caution">
    <text evidence="1">The sequence shown here is derived from an EMBL/GenBank/DDBJ whole genome shotgun (WGS) entry which is preliminary data.</text>
</comment>
<proteinExistence type="predicted"/>
<evidence type="ECO:0000313" key="1">
    <source>
        <dbReference type="EMBL" id="GGN58372.1"/>
    </source>
</evidence>
<reference evidence="1" key="1">
    <citation type="journal article" date="2014" name="Int. J. Syst. Evol. Microbiol.">
        <title>Complete genome sequence of Corynebacterium casei LMG S-19264T (=DSM 44701T), isolated from a smear-ripened cheese.</title>
        <authorList>
            <consortium name="US DOE Joint Genome Institute (JGI-PGF)"/>
            <person name="Walter F."/>
            <person name="Albersmeier A."/>
            <person name="Kalinowski J."/>
            <person name="Ruckert C."/>
        </authorList>
    </citation>
    <scope>NUCLEOTIDE SEQUENCE</scope>
    <source>
        <strain evidence="1">JCM 17251</strain>
    </source>
</reference>
<gene>
    <name evidence="1" type="ORF">GCM10007971_20340</name>
</gene>
<name>A0A917XXH4_9BACI</name>
<evidence type="ECO:0000313" key="2">
    <source>
        <dbReference type="Proteomes" id="UP000624041"/>
    </source>
</evidence>
<reference evidence="1" key="2">
    <citation type="submission" date="2020-09" db="EMBL/GenBank/DDBJ databases">
        <authorList>
            <person name="Sun Q."/>
            <person name="Ohkuma M."/>
        </authorList>
    </citation>
    <scope>NUCLEOTIDE SEQUENCE</scope>
    <source>
        <strain evidence="1">JCM 17251</strain>
    </source>
</reference>
<dbReference type="EMBL" id="BMOS01000012">
    <property type="protein sequence ID" value="GGN58372.1"/>
    <property type="molecule type" value="Genomic_DNA"/>
</dbReference>
<sequence length="66" mass="7853">MKYLMQAIEKQEAKLKLPVIRMEIDYELMNLYEAMEAGDKTEIIKVKQRLSSLRHQLIEITKSENK</sequence>
<dbReference type="Proteomes" id="UP000624041">
    <property type="component" value="Unassembled WGS sequence"/>
</dbReference>
<dbReference type="AlphaFoldDB" id="A0A917XXH4"/>